<reference evidence="1" key="2">
    <citation type="submission" date="2021-04" db="EMBL/GenBank/DDBJ databases">
        <authorList>
            <person name="Gilroy R."/>
        </authorList>
    </citation>
    <scope>NUCLEOTIDE SEQUENCE</scope>
    <source>
        <strain evidence="1">CHK186-1790</strain>
    </source>
</reference>
<dbReference type="Gene3D" id="3.30.1370.220">
    <property type="match status" value="1"/>
</dbReference>
<evidence type="ECO:0000313" key="2">
    <source>
        <dbReference type="Proteomes" id="UP000823882"/>
    </source>
</evidence>
<evidence type="ECO:0000313" key="1">
    <source>
        <dbReference type="EMBL" id="HJC41194.1"/>
    </source>
</evidence>
<proteinExistence type="predicted"/>
<dbReference type="AlphaFoldDB" id="A0A9D2P0I6"/>
<gene>
    <name evidence="1" type="ORF">H9701_06545</name>
</gene>
<comment type="caution">
    <text evidence="1">The sequence shown here is derived from an EMBL/GenBank/DDBJ whole genome shotgun (WGS) entry which is preliminary data.</text>
</comment>
<name>A0A9D2P0I6_9FIRM</name>
<organism evidence="1 2">
    <name type="scientific">Candidatus Intestinimonas pullistercoris</name>
    <dbReference type="NCBI Taxonomy" id="2838623"/>
    <lineage>
        <taxon>Bacteria</taxon>
        <taxon>Bacillati</taxon>
        <taxon>Bacillota</taxon>
        <taxon>Clostridia</taxon>
        <taxon>Eubacteriales</taxon>
        <taxon>Intestinimonas</taxon>
    </lineage>
</organism>
<reference evidence="1" key="1">
    <citation type="journal article" date="2021" name="PeerJ">
        <title>Extensive microbial diversity within the chicken gut microbiome revealed by metagenomics and culture.</title>
        <authorList>
            <person name="Gilroy R."/>
            <person name="Ravi A."/>
            <person name="Getino M."/>
            <person name="Pursley I."/>
            <person name="Horton D.L."/>
            <person name="Alikhan N.F."/>
            <person name="Baker D."/>
            <person name="Gharbi K."/>
            <person name="Hall N."/>
            <person name="Watson M."/>
            <person name="Adriaenssens E.M."/>
            <person name="Foster-Nyarko E."/>
            <person name="Jarju S."/>
            <person name="Secka A."/>
            <person name="Antonio M."/>
            <person name="Oren A."/>
            <person name="Chaudhuri R.R."/>
            <person name="La Ragione R."/>
            <person name="Hildebrand F."/>
            <person name="Pallen M.J."/>
        </authorList>
    </citation>
    <scope>NUCLEOTIDE SEQUENCE</scope>
    <source>
        <strain evidence="1">CHK186-1790</strain>
    </source>
</reference>
<protein>
    <submittedName>
        <fullName evidence="1">Phage tail sheath protein</fullName>
    </submittedName>
</protein>
<dbReference type="EMBL" id="DWWJ01000113">
    <property type="protein sequence ID" value="HJC41194.1"/>
    <property type="molecule type" value="Genomic_DNA"/>
</dbReference>
<dbReference type="Proteomes" id="UP000823882">
    <property type="component" value="Unassembled WGS sequence"/>
</dbReference>
<dbReference type="Gene3D" id="3.40.50.11790">
    <property type="match status" value="1"/>
</dbReference>
<accession>A0A9D2P0I6</accession>
<sequence>MATPTSIGLPKLQIAFEAAAQATANRAKKGYAAVIVRDAEAQGLHKLSSATLIPAALGAANQALVQQAFLGSDRGEPSLVYLLVIAPGTSDTTALEAGLKLLEAVSVDYLAAPADVTDDELEVLNEWTQAQRALYRTVKLVRPYKTAGSDDMGIIELDETGLKDASGSVTASALCGRLAGIFAGIPMGMSATYVSLPELTAVTARTSAEQTTDIDAGKLILLHDGQKAKIARAVNSLTTIPTNGSGDWRKVKIVEGMDLITYFLRTTIEDSYLGQYPNTYDNKQLLVAYILEYLQYLETAGVLNPGESFCEIDYDRQLNWLKSQGVEVADLTRQEVLEYQTGSWVFIRCGGRLVDAQEDFEVLFNAATLRAAA</sequence>